<sequence length="325" mass="37028">MIFNLKETRCLWPCTGCLATPRTLSACPLCYEYFRDLVLVDAPCSLHFCRACIQRWFRKQPRCPLDRHPCSSYTDPMPELVAALGQVDFVCDNCLWEGKWVDHQTCPLLKCLWCPWKSYDDGKLAMVPEKLGKIKRGIHRRQCPGRENAAKIGRWVNGDNGIGFGMTLDELLGAIFGSEEPPNEHFSCFVLVVTLTCRLSLSKLLHVFPYLPTDVPYVDESYCSFLFEKDAGLRAVSLRFLETEKDPKAMPRILAFFTQLFQALLSEKREAVVLQPSCTILMVHLKRHYHDVPGLLQTFVEFVDPRNQPQNGLNHGQTPGADTNN</sequence>
<reference evidence="3" key="2">
    <citation type="submission" date="2019-06" db="EMBL/GenBank/DDBJ databases">
        <title>Genomics analysis of Aphanomyces spp. identifies a new class of oomycete effector associated with host adaptation.</title>
        <authorList>
            <person name="Gaulin E."/>
        </authorList>
    </citation>
    <scope>NUCLEOTIDE SEQUENCE</scope>
    <source>
        <strain evidence="3">CBS 578.67</strain>
    </source>
</reference>
<keyword evidence="1" id="KW-0479">Metal-binding</keyword>
<dbReference type="EMBL" id="VJMH01005156">
    <property type="protein sequence ID" value="KAF0699757.1"/>
    <property type="molecule type" value="Genomic_DNA"/>
</dbReference>
<evidence type="ECO:0000256" key="1">
    <source>
        <dbReference type="PROSITE-ProRule" id="PRU00175"/>
    </source>
</evidence>
<dbReference type="InterPro" id="IPR013083">
    <property type="entry name" value="Znf_RING/FYVE/PHD"/>
</dbReference>
<keyword evidence="5" id="KW-1185">Reference proteome</keyword>
<dbReference type="AlphaFoldDB" id="A0A485KNJ8"/>
<accession>A0A485KNJ8</accession>
<dbReference type="InterPro" id="IPR001841">
    <property type="entry name" value="Znf_RING"/>
</dbReference>
<dbReference type="EMBL" id="CAADRA010005177">
    <property type="protein sequence ID" value="VFT86563.1"/>
    <property type="molecule type" value="Genomic_DNA"/>
</dbReference>
<name>A0A485KNJ8_9STRA</name>
<evidence type="ECO:0000259" key="2">
    <source>
        <dbReference type="PROSITE" id="PS50089"/>
    </source>
</evidence>
<dbReference type="GO" id="GO:0008270">
    <property type="term" value="F:zinc ion binding"/>
    <property type="evidence" value="ECO:0007669"/>
    <property type="project" value="UniProtKB-KW"/>
</dbReference>
<reference evidence="4 5" key="1">
    <citation type="submission" date="2019-03" db="EMBL/GenBank/DDBJ databases">
        <authorList>
            <person name="Gaulin E."/>
            <person name="Dumas B."/>
        </authorList>
    </citation>
    <scope>NUCLEOTIDE SEQUENCE [LARGE SCALE GENOMIC DNA]</scope>
    <source>
        <strain evidence="4">CBS 568.67</strain>
    </source>
</reference>
<dbReference type="Proteomes" id="UP000332933">
    <property type="component" value="Unassembled WGS sequence"/>
</dbReference>
<feature type="domain" description="RING-type" evidence="2">
    <location>
        <begin position="27"/>
        <end position="67"/>
    </location>
</feature>
<dbReference type="Pfam" id="PF13639">
    <property type="entry name" value="zf-RING_2"/>
    <property type="match status" value="1"/>
</dbReference>
<dbReference type="OrthoDB" id="654191at2759"/>
<organism evidence="4 5">
    <name type="scientific">Aphanomyces stellatus</name>
    <dbReference type="NCBI Taxonomy" id="120398"/>
    <lineage>
        <taxon>Eukaryota</taxon>
        <taxon>Sar</taxon>
        <taxon>Stramenopiles</taxon>
        <taxon>Oomycota</taxon>
        <taxon>Saprolegniomycetes</taxon>
        <taxon>Saprolegniales</taxon>
        <taxon>Verrucalvaceae</taxon>
        <taxon>Aphanomyces</taxon>
    </lineage>
</organism>
<dbReference type="Gene3D" id="3.30.40.10">
    <property type="entry name" value="Zinc/RING finger domain, C3HC4 (zinc finger)"/>
    <property type="match status" value="1"/>
</dbReference>
<evidence type="ECO:0000313" key="3">
    <source>
        <dbReference type="EMBL" id="KAF0699757.1"/>
    </source>
</evidence>
<keyword evidence="1" id="KW-0863">Zinc-finger</keyword>
<dbReference type="PROSITE" id="PS50089">
    <property type="entry name" value="ZF_RING_2"/>
    <property type="match status" value="1"/>
</dbReference>
<dbReference type="SUPFAM" id="SSF57850">
    <property type="entry name" value="RING/U-box"/>
    <property type="match status" value="1"/>
</dbReference>
<protein>
    <submittedName>
        <fullName evidence="4">Aste57867_9684 protein</fullName>
    </submittedName>
</protein>
<gene>
    <name evidence="4" type="primary">Aste57867_9684</name>
    <name evidence="3" type="ORF">As57867_009646</name>
    <name evidence="4" type="ORF">ASTE57867_9684</name>
</gene>
<evidence type="ECO:0000313" key="5">
    <source>
        <dbReference type="Proteomes" id="UP000332933"/>
    </source>
</evidence>
<keyword evidence="1" id="KW-0862">Zinc</keyword>
<evidence type="ECO:0000313" key="4">
    <source>
        <dbReference type="EMBL" id="VFT86563.1"/>
    </source>
</evidence>
<proteinExistence type="predicted"/>